<proteinExistence type="inferred from homology"/>
<sequence length="696" mass="73178">MAGFNTAITGLKSAQTDLDVTGNNIANASTVGFKASRTQFGDLYATAVVGAGSSNTPGAGVTVSGIAQDFSSGTVEFTNSNLDLAINGSGFFQLDDGKGGVTYTRAGSFELDKEGFIVSKNGKNLQGYGLDAKGNQLPLRDLAVDQKESLPHATENIGLSFNIDSTLDSSKLAAVYDKNNANSFSYTSTIETFDSLGNAQNIKFNFAEQRPVREVYTFQPTQAAVGEVPVDDSGDPNAKNARQIDISGVGIKWEEVLPALTPKVYKPDAASIDALEVKDPRIDADTIRFSVGAAAPATAPVLFMEFNSEASATGDLIIAQEGTGELKATNLADGEPATRKANKIQSFVIHDDSGIATPVKFTAAGKLANETTLTFGGVSIPLDTKMGPDDVGEAIANAQQKIIELNPKIEAVQYNTASNTVYVTWTAEAGEVDDLIPTDTNSLLTGASTSPEPASQKGDNSFMSVYRMYSYLNDSQQLNVGKRVDPGESGFDAKKTEVGPVIIKFDTTNGTLKSINGETIASGGAVPKLTILGADPANPDDTLLPTDTDNLKGLQLDITGASQFSSASIVKKQTQDGYTKGDLIGVSFEETGQMVASFSNGQRQNLGLVAIATFENQSGLQPSGDTEWLASLTSGQAILNPPGTGLNGTLRSAALEQSNVDLSEELVSLIEAQRNFQANSKTLETLNTVTQNILQI</sequence>
<dbReference type="AlphaFoldDB" id="A0A8J7K977"/>
<name>A0A8J7K977_9GAMM</name>
<accession>A0A8J7K977</accession>
<dbReference type="GO" id="GO:0009425">
    <property type="term" value="C:bacterial-type flagellum basal body"/>
    <property type="evidence" value="ECO:0007669"/>
    <property type="project" value="UniProtKB-SubCell"/>
</dbReference>
<gene>
    <name evidence="10" type="ORF">IOQ59_03710</name>
</gene>
<dbReference type="Pfam" id="PF22692">
    <property type="entry name" value="LlgE_F_G_D1"/>
    <property type="match status" value="1"/>
</dbReference>
<dbReference type="SUPFAM" id="SSF117143">
    <property type="entry name" value="Flagellar hook protein flgE"/>
    <property type="match status" value="1"/>
</dbReference>
<dbReference type="InterPro" id="IPR001444">
    <property type="entry name" value="Flag_bb_rod_N"/>
</dbReference>
<evidence type="ECO:0000256" key="3">
    <source>
        <dbReference type="ARBA" id="ARBA00019015"/>
    </source>
</evidence>
<feature type="domain" description="Flagellar basal-body/hook protein C-terminal" evidence="7">
    <location>
        <begin position="652"/>
        <end position="696"/>
    </location>
</feature>
<evidence type="ECO:0000259" key="8">
    <source>
        <dbReference type="Pfam" id="PF07559"/>
    </source>
</evidence>
<comment type="caution">
    <text evidence="10">The sequence shown here is derived from an EMBL/GenBank/DDBJ whole genome shotgun (WGS) entry which is preliminary data.</text>
</comment>
<dbReference type="GO" id="GO:0005829">
    <property type="term" value="C:cytosol"/>
    <property type="evidence" value="ECO:0007669"/>
    <property type="project" value="TreeGrafter"/>
</dbReference>
<dbReference type="Pfam" id="PF07559">
    <property type="entry name" value="FlgE_D2"/>
    <property type="match status" value="1"/>
</dbReference>
<dbReference type="PROSITE" id="PS00588">
    <property type="entry name" value="FLAGELLA_BB_ROD"/>
    <property type="match status" value="1"/>
</dbReference>
<evidence type="ECO:0000256" key="1">
    <source>
        <dbReference type="ARBA" id="ARBA00004117"/>
    </source>
</evidence>
<keyword evidence="10" id="KW-0282">Flagellum</keyword>
<evidence type="ECO:0000313" key="11">
    <source>
        <dbReference type="Proteomes" id="UP000640333"/>
    </source>
</evidence>
<dbReference type="NCBIfam" id="TIGR03506">
    <property type="entry name" value="FlgEFG_subfam"/>
    <property type="match status" value="2"/>
</dbReference>
<dbReference type="GO" id="GO:0009424">
    <property type="term" value="C:bacterial-type flagellum hook"/>
    <property type="evidence" value="ECO:0007669"/>
    <property type="project" value="TreeGrafter"/>
</dbReference>
<feature type="domain" description="Flagellar hook protein FlgE D2" evidence="8">
    <location>
        <begin position="465"/>
        <end position="578"/>
    </location>
</feature>
<organism evidence="10 11">
    <name type="scientific">Pontibacterium sinense</name>
    <dbReference type="NCBI Taxonomy" id="2781979"/>
    <lineage>
        <taxon>Bacteria</taxon>
        <taxon>Pseudomonadati</taxon>
        <taxon>Pseudomonadota</taxon>
        <taxon>Gammaproteobacteria</taxon>
        <taxon>Oceanospirillales</taxon>
        <taxon>Oceanospirillaceae</taxon>
        <taxon>Pontibacterium</taxon>
    </lineage>
</organism>
<dbReference type="InterPro" id="IPR037925">
    <property type="entry name" value="FlgE/F/G-like"/>
</dbReference>
<feature type="domain" description="Flagellar hook protein FlgE/F/G-like D1" evidence="9">
    <location>
        <begin position="85"/>
        <end position="134"/>
    </location>
</feature>
<keyword evidence="4 5" id="KW-0975">Bacterial flagellum</keyword>
<evidence type="ECO:0000256" key="5">
    <source>
        <dbReference type="RuleBase" id="RU362116"/>
    </source>
</evidence>
<evidence type="ECO:0000313" key="10">
    <source>
        <dbReference type="EMBL" id="MBE9396361.1"/>
    </source>
</evidence>
<comment type="function">
    <text evidence="5">A flexible structure which links the flagellar filament to the drive apparatus in the basal body.</text>
</comment>
<dbReference type="PANTHER" id="PTHR30435:SF1">
    <property type="entry name" value="FLAGELLAR HOOK PROTEIN FLGE"/>
    <property type="match status" value="1"/>
</dbReference>
<dbReference type="PANTHER" id="PTHR30435">
    <property type="entry name" value="FLAGELLAR PROTEIN"/>
    <property type="match status" value="1"/>
</dbReference>
<evidence type="ECO:0000259" key="6">
    <source>
        <dbReference type="Pfam" id="PF00460"/>
    </source>
</evidence>
<dbReference type="InterPro" id="IPR010930">
    <property type="entry name" value="Flg_bb/hook_C_dom"/>
</dbReference>
<dbReference type="Pfam" id="PF00460">
    <property type="entry name" value="Flg_bb_rod"/>
    <property type="match status" value="1"/>
</dbReference>
<reference evidence="10" key="1">
    <citation type="submission" date="2020-10" db="EMBL/GenBank/DDBJ databases">
        <title>Bacterium isolated from coastal waters sediment.</title>
        <authorList>
            <person name="Chen R.-J."/>
            <person name="Lu D.-C."/>
            <person name="Zhu K.-L."/>
            <person name="Du Z.-J."/>
        </authorList>
    </citation>
    <scope>NUCLEOTIDE SEQUENCE</scope>
    <source>
        <strain evidence="10">N1Y112</strain>
    </source>
</reference>
<keyword evidence="10" id="KW-0966">Cell projection</keyword>
<dbReference type="InterPro" id="IPR037058">
    <property type="entry name" value="Falgellar_hook_FlgE_sf"/>
</dbReference>
<dbReference type="InterPro" id="IPR053967">
    <property type="entry name" value="LlgE_F_G-like_D1"/>
</dbReference>
<comment type="similarity">
    <text evidence="2 5">Belongs to the flagella basal body rod proteins family.</text>
</comment>
<dbReference type="InterPro" id="IPR020013">
    <property type="entry name" value="Flagellar_FlgE/F/G"/>
</dbReference>
<feature type="domain" description="Flagellar basal body rod protein N-terminal" evidence="6">
    <location>
        <begin position="4"/>
        <end position="34"/>
    </location>
</feature>
<protein>
    <recommendedName>
        <fullName evidence="3 5">Flagellar hook protein FlgE</fullName>
    </recommendedName>
</protein>
<keyword evidence="10" id="KW-0969">Cilium</keyword>
<evidence type="ECO:0000259" key="7">
    <source>
        <dbReference type="Pfam" id="PF06429"/>
    </source>
</evidence>
<dbReference type="InterPro" id="IPR019776">
    <property type="entry name" value="Flagellar_basal_body_rod_CS"/>
</dbReference>
<comment type="subcellular location">
    <subcellularLocation>
        <location evidence="1 5">Bacterial flagellum basal body</location>
    </subcellularLocation>
</comment>
<evidence type="ECO:0000256" key="4">
    <source>
        <dbReference type="ARBA" id="ARBA00023143"/>
    </source>
</evidence>
<dbReference type="Gene3D" id="2.60.98.20">
    <property type="entry name" value="Flagellar hook protein FlgE"/>
    <property type="match status" value="1"/>
</dbReference>
<evidence type="ECO:0000256" key="2">
    <source>
        <dbReference type="ARBA" id="ARBA00009677"/>
    </source>
</evidence>
<dbReference type="InterPro" id="IPR011491">
    <property type="entry name" value="FlgE_D2"/>
</dbReference>
<dbReference type="EMBL" id="JADEYS010000003">
    <property type="protein sequence ID" value="MBE9396361.1"/>
    <property type="molecule type" value="Genomic_DNA"/>
</dbReference>
<dbReference type="RefSeq" id="WP_193951919.1">
    <property type="nucleotide sequence ID" value="NZ_JADEYS010000003.1"/>
</dbReference>
<dbReference type="GO" id="GO:0071978">
    <property type="term" value="P:bacterial-type flagellum-dependent swarming motility"/>
    <property type="evidence" value="ECO:0007669"/>
    <property type="project" value="TreeGrafter"/>
</dbReference>
<dbReference type="Proteomes" id="UP000640333">
    <property type="component" value="Unassembled WGS sequence"/>
</dbReference>
<keyword evidence="11" id="KW-1185">Reference proteome</keyword>
<evidence type="ECO:0000259" key="9">
    <source>
        <dbReference type="Pfam" id="PF22692"/>
    </source>
</evidence>
<dbReference type="Pfam" id="PF06429">
    <property type="entry name" value="Flg_bbr_C"/>
    <property type="match status" value="1"/>
</dbReference>